<organism evidence="1">
    <name type="scientific">viral metagenome</name>
    <dbReference type="NCBI Taxonomy" id="1070528"/>
    <lineage>
        <taxon>unclassified sequences</taxon>
        <taxon>metagenomes</taxon>
        <taxon>organismal metagenomes</taxon>
    </lineage>
</organism>
<name>A0A6H2A3I6_9ZZZZ</name>
<sequence length="191" mass="22614">MKEYPIMFTAEMVRAILDGRKTQTRRCGDRWAKVRPGDRMWVKETWCWCWKCARLNDPEWYHSHDEDDPSIQLDKCGVKYAADSNNAFETCDPMNPKTRKEEFKWQPSIFMPRWASRITLEVVGNRSERVHDISREDCIAEGCPSQDWYRVNGGPEKWFMVLWCNINGKKPGRSWADNPLVHAIEFKRVKP</sequence>
<gene>
    <name evidence="1" type="ORF">TM448A04287_0013</name>
</gene>
<evidence type="ECO:0008006" key="2">
    <source>
        <dbReference type="Google" id="ProtNLM"/>
    </source>
</evidence>
<proteinExistence type="predicted"/>
<accession>A0A6H2A3I6</accession>
<dbReference type="AlphaFoldDB" id="A0A6H2A3I6"/>
<protein>
    <recommendedName>
        <fullName evidence="2">Morphogenetic protein</fullName>
    </recommendedName>
</protein>
<reference evidence="1" key="1">
    <citation type="submission" date="2020-03" db="EMBL/GenBank/DDBJ databases">
        <title>The deep terrestrial virosphere.</title>
        <authorList>
            <person name="Holmfeldt K."/>
            <person name="Nilsson E."/>
            <person name="Simone D."/>
            <person name="Lopez-Fernandez M."/>
            <person name="Wu X."/>
            <person name="de Brujin I."/>
            <person name="Lundin D."/>
            <person name="Andersson A."/>
            <person name="Bertilsson S."/>
            <person name="Dopson M."/>
        </authorList>
    </citation>
    <scope>NUCLEOTIDE SEQUENCE</scope>
    <source>
        <strain evidence="1">TM448A04287</strain>
    </source>
</reference>
<evidence type="ECO:0000313" key="1">
    <source>
        <dbReference type="EMBL" id="QJA54075.1"/>
    </source>
</evidence>
<dbReference type="EMBL" id="MT144474">
    <property type="protein sequence ID" value="QJA54075.1"/>
    <property type="molecule type" value="Genomic_DNA"/>
</dbReference>